<reference evidence="2" key="3">
    <citation type="journal article" date="2010" name="Genome Res.">
        <title>Population genomic sequencing of Coccidioides fungi reveals recent hybridization and transposon control.</title>
        <authorList>
            <person name="Neafsey D.E."/>
            <person name="Barker B.M."/>
            <person name="Sharpton T.J."/>
            <person name="Stajich J.E."/>
            <person name="Park D.J."/>
            <person name="Whiston E."/>
            <person name="Hung C.-Y."/>
            <person name="McMahan C."/>
            <person name="White J."/>
            <person name="Sykes S."/>
            <person name="Heiman D."/>
            <person name="Young S."/>
            <person name="Zeng Q."/>
            <person name="Abouelleil A."/>
            <person name="Aftuck L."/>
            <person name="Bessette D."/>
            <person name="Brown A."/>
            <person name="FitzGerald M."/>
            <person name="Lui A."/>
            <person name="Macdonald J.P."/>
            <person name="Priest M."/>
            <person name="Orbach M.J."/>
            <person name="Galgiani J.N."/>
            <person name="Kirkland T.N."/>
            <person name="Cole G.T."/>
            <person name="Birren B.W."/>
            <person name="Henn M.R."/>
            <person name="Taylor J.W."/>
            <person name="Rounsley S.D."/>
        </authorList>
    </citation>
    <scope>NUCLEOTIDE SEQUENCE [LARGE SCALE GENOMIC DNA]</scope>
    <source>
        <strain evidence="2">RMSCC 3488</strain>
    </source>
</reference>
<gene>
    <name evidence="1" type="ORF">CPAG_08309</name>
</gene>
<proteinExistence type="predicted"/>
<accession>A0A0J6FRD4</accession>
<sequence length="140" mass="15578">MAIEPARWTSGLRIVSVHNVIVDNSFSGRFTDLVVRLPLGCMAAEIVLPNHGLERRDVTLIVSTGSLSIDSVEIFLPKEKESGHEGWFQAPKTREKWVHSLPWVSANWKKPLLHGDAGFLFVASKWSSRIKTICLGGDTK</sequence>
<protein>
    <submittedName>
        <fullName evidence="1">Uncharacterized protein</fullName>
    </submittedName>
</protein>
<evidence type="ECO:0000313" key="2">
    <source>
        <dbReference type="Proteomes" id="UP000054567"/>
    </source>
</evidence>
<dbReference type="Proteomes" id="UP000054567">
    <property type="component" value="Unassembled WGS sequence"/>
</dbReference>
<reference evidence="1 2" key="1">
    <citation type="submission" date="2007-06" db="EMBL/GenBank/DDBJ databases">
        <title>The Genome Sequence of Coccidioides posadasii RMSCC_3488.</title>
        <authorList>
            <consortium name="Coccidioides Genome Resources Consortium"/>
            <consortium name="The Broad Institute Genome Sequencing Platform"/>
            <person name="Henn M.R."/>
            <person name="Sykes S."/>
            <person name="Young S."/>
            <person name="Jaffe D."/>
            <person name="Berlin A."/>
            <person name="Alvarez P."/>
            <person name="Butler J."/>
            <person name="Gnerre S."/>
            <person name="Grabherr M."/>
            <person name="Mauceli E."/>
            <person name="Brockman W."/>
            <person name="Kodira C."/>
            <person name="Alvarado L."/>
            <person name="Zeng Q."/>
            <person name="Crawford M."/>
            <person name="Antoine C."/>
            <person name="Devon K."/>
            <person name="Galgiani J."/>
            <person name="Orsborn K."/>
            <person name="Lewis M.L."/>
            <person name="Nusbaum C."/>
            <person name="Galagan J."/>
            <person name="Birren B."/>
        </authorList>
    </citation>
    <scope>NUCLEOTIDE SEQUENCE [LARGE SCALE GENOMIC DNA]</scope>
    <source>
        <strain evidence="1 2">RMSCC 3488</strain>
    </source>
</reference>
<dbReference type="EMBL" id="DS268113">
    <property type="protein sequence ID" value="KMM72010.1"/>
    <property type="molecule type" value="Genomic_DNA"/>
</dbReference>
<name>A0A0J6FRD4_COCPO</name>
<organism evidence="1 2">
    <name type="scientific">Coccidioides posadasii RMSCC 3488</name>
    <dbReference type="NCBI Taxonomy" id="454284"/>
    <lineage>
        <taxon>Eukaryota</taxon>
        <taxon>Fungi</taxon>
        <taxon>Dikarya</taxon>
        <taxon>Ascomycota</taxon>
        <taxon>Pezizomycotina</taxon>
        <taxon>Eurotiomycetes</taxon>
        <taxon>Eurotiomycetidae</taxon>
        <taxon>Onygenales</taxon>
        <taxon>Onygenaceae</taxon>
        <taxon>Coccidioides</taxon>
    </lineage>
</organism>
<evidence type="ECO:0000313" key="1">
    <source>
        <dbReference type="EMBL" id="KMM72010.1"/>
    </source>
</evidence>
<dbReference type="VEuPathDB" id="FungiDB:CPAG_08309"/>
<reference evidence="2" key="2">
    <citation type="journal article" date="2009" name="Genome Res.">
        <title>Comparative genomic analyses of the human fungal pathogens Coccidioides and their relatives.</title>
        <authorList>
            <person name="Sharpton T.J."/>
            <person name="Stajich J.E."/>
            <person name="Rounsley S.D."/>
            <person name="Gardner M.J."/>
            <person name="Wortman J.R."/>
            <person name="Jordar V.S."/>
            <person name="Maiti R."/>
            <person name="Kodira C.D."/>
            <person name="Neafsey D.E."/>
            <person name="Zeng Q."/>
            <person name="Hung C.-Y."/>
            <person name="McMahan C."/>
            <person name="Muszewska A."/>
            <person name="Grynberg M."/>
            <person name="Mandel M.A."/>
            <person name="Kellner E.M."/>
            <person name="Barker B.M."/>
            <person name="Galgiani J.N."/>
            <person name="Orbach M.J."/>
            <person name="Kirkland T.N."/>
            <person name="Cole G.T."/>
            <person name="Henn M.R."/>
            <person name="Birren B.W."/>
            <person name="Taylor J.W."/>
        </authorList>
    </citation>
    <scope>NUCLEOTIDE SEQUENCE [LARGE SCALE GENOMIC DNA]</scope>
    <source>
        <strain evidence="2">RMSCC 3488</strain>
    </source>
</reference>
<dbReference type="AlphaFoldDB" id="A0A0J6FRD4"/>